<proteinExistence type="inferred from homology"/>
<evidence type="ECO:0000256" key="8">
    <source>
        <dbReference type="RuleBase" id="RU003376"/>
    </source>
</evidence>
<dbReference type="GO" id="GO:0042773">
    <property type="term" value="P:ATP synthesis coupled electron transport"/>
    <property type="evidence" value="ECO:0007669"/>
    <property type="project" value="UniProtKB-UniRule"/>
</dbReference>
<dbReference type="FunFam" id="1.20.120.80:FF:000001">
    <property type="entry name" value="Cytochrome (Ubi)quinol oxidase subunit III"/>
    <property type="match status" value="1"/>
</dbReference>
<accession>A0A060LWY4</accession>
<evidence type="ECO:0000256" key="3">
    <source>
        <dbReference type="ARBA" id="ARBA00010581"/>
    </source>
</evidence>
<evidence type="ECO:0000256" key="5">
    <source>
        <dbReference type="ARBA" id="ARBA00022692"/>
    </source>
</evidence>
<dbReference type="AlphaFoldDB" id="A0A060LWY4"/>
<name>A0A060LWY4_9BACI</name>
<feature type="transmembrane region" description="Helical" evidence="9">
    <location>
        <begin position="136"/>
        <end position="160"/>
    </location>
</feature>
<feature type="transmembrane region" description="Helical" evidence="9">
    <location>
        <begin position="180"/>
        <end position="200"/>
    </location>
</feature>
<dbReference type="InterPro" id="IPR024791">
    <property type="entry name" value="Cyt_c/ubiquinol_Oxase_su3"/>
</dbReference>
<dbReference type="NCBIfam" id="TIGR02897">
    <property type="entry name" value="QoxC"/>
    <property type="match status" value="1"/>
</dbReference>
<evidence type="ECO:0000256" key="7">
    <source>
        <dbReference type="ARBA" id="ARBA00023136"/>
    </source>
</evidence>
<dbReference type="PROSITE" id="PS50253">
    <property type="entry name" value="COX3"/>
    <property type="match status" value="1"/>
</dbReference>
<comment type="subcellular location">
    <subcellularLocation>
        <location evidence="2 8">Cell membrane</location>
        <topology evidence="2 8">Multi-pass membrane protein</topology>
    </subcellularLocation>
</comment>
<keyword evidence="9" id="KW-0560">Oxidoreductase</keyword>
<dbReference type="KEGG" id="ble:BleG1_2124"/>
<dbReference type="SUPFAM" id="SSF81452">
    <property type="entry name" value="Cytochrome c oxidase subunit III-like"/>
    <property type="match status" value="1"/>
</dbReference>
<feature type="transmembrane region" description="Helical" evidence="9">
    <location>
        <begin position="25"/>
        <end position="46"/>
    </location>
</feature>
<keyword evidence="6 9" id="KW-1133">Transmembrane helix</keyword>
<feature type="transmembrane region" description="Helical" evidence="9">
    <location>
        <begin position="97"/>
        <end position="116"/>
    </location>
</feature>
<comment type="function">
    <text evidence="9">Catalyzes quinol oxidation with the concomitant reduction of oxygen to water.</text>
</comment>
<dbReference type="eggNOG" id="COG1845">
    <property type="taxonomic scope" value="Bacteria"/>
</dbReference>
<comment type="similarity">
    <text evidence="3 8">Belongs to the cytochrome c oxidase subunit 3 family.</text>
</comment>
<gene>
    <name evidence="11" type="ORF">BleG1_2124</name>
</gene>
<evidence type="ECO:0000313" key="12">
    <source>
        <dbReference type="Proteomes" id="UP000027142"/>
    </source>
</evidence>
<dbReference type="Pfam" id="PF00510">
    <property type="entry name" value="COX3"/>
    <property type="match status" value="1"/>
</dbReference>
<evidence type="ECO:0000313" key="11">
    <source>
        <dbReference type="EMBL" id="AIC94702.1"/>
    </source>
</evidence>
<sequence>MAANESIDPNQPLEYQSAEGKNNILGFWIFIGAEFALFSTLFASYFVLVDRNASAITSAELFDLNLVLAMTFLLLTSSFTAGIAIHEMRAGRVNRMLIWIGLTLLLGLGFLGFEIYEFVHYAHEGATLSASAHWSTFFVLLGTHGLHVAVGVGWMTVLAIQIKIRGLTKRTTSKFFIASLYWHFLDVIWIIIFTGVYLLGMEWM</sequence>
<comment type="catalytic activity">
    <reaction evidence="1 9">
        <text>2 a quinol + O2 = 2 a quinone + 2 H2O</text>
        <dbReference type="Rhea" id="RHEA:55376"/>
        <dbReference type="ChEBI" id="CHEBI:15377"/>
        <dbReference type="ChEBI" id="CHEBI:15379"/>
        <dbReference type="ChEBI" id="CHEBI:24646"/>
        <dbReference type="ChEBI" id="CHEBI:132124"/>
    </reaction>
</comment>
<dbReference type="GO" id="GO:0004129">
    <property type="term" value="F:cytochrome-c oxidase activity"/>
    <property type="evidence" value="ECO:0007669"/>
    <property type="project" value="UniProtKB-UniRule"/>
</dbReference>
<evidence type="ECO:0000259" key="10">
    <source>
        <dbReference type="PROSITE" id="PS50253"/>
    </source>
</evidence>
<dbReference type="EMBL" id="CP003923">
    <property type="protein sequence ID" value="AIC94702.1"/>
    <property type="molecule type" value="Genomic_DNA"/>
</dbReference>
<dbReference type="Gene3D" id="1.20.120.80">
    <property type="entry name" value="Cytochrome c oxidase, subunit III, four-helix bundle"/>
    <property type="match status" value="1"/>
</dbReference>
<keyword evidence="5 8" id="KW-0812">Transmembrane</keyword>
<dbReference type="GO" id="GO:0016491">
    <property type="term" value="F:oxidoreductase activity"/>
    <property type="evidence" value="ECO:0007669"/>
    <property type="project" value="UniProtKB-KW"/>
</dbReference>
<evidence type="ECO:0000256" key="9">
    <source>
        <dbReference type="RuleBase" id="RU367152"/>
    </source>
</evidence>
<keyword evidence="12" id="KW-1185">Reference proteome</keyword>
<dbReference type="EC" id="1.10.3.-" evidence="9"/>
<protein>
    <recommendedName>
        <fullName evidence="9">Quinol oxidase subunit 3</fullName>
        <ecNumber evidence="9">1.10.3.-</ecNumber>
    </recommendedName>
</protein>
<dbReference type="PANTHER" id="PTHR11403:SF2">
    <property type="entry name" value="CYTOCHROME BO(3) UBIQUINOL OXIDASE SUBUNIT 3"/>
    <property type="match status" value="1"/>
</dbReference>
<reference evidence="11 12" key="1">
    <citation type="journal article" date="2014" name="Gene">
        <title>A comparative genomic analysis of the alkalitolerant soil bacterium Bacillus lehensis G1.</title>
        <authorList>
            <person name="Noor Y.M."/>
            <person name="Samsulrizal N.H."/>
            <person name="Jema'on N.A."/>
            <person name="Low K.O."/>
            <person name="Ramli A.N."/>
            <person name="Alias N.I."/>
            <person name="Damis S.I."/>
            <person name="Fuzi S.F."/>
            <person name="Isa M.N."/>
            <person name="Murad A.M."/>
            <person name="Raih M.F."/>
            <person name="Bakar F.D."/>
            <person name="Najimudin N."/>
            <person name="Mahadi N.M."/>
            <person name="Illias R.M."/>
        </authorList>
    </citation>
    <scope>NUCLEOTIDE SEQUENCE [LARGE SCALE GENOMIC DNA]</scope>
    <source>
        <strain evidence="11 12">G1</strain>
    </source>
</reference>
<keyword evidence="4 9" id="KW-1003">Cell membrane</keyword>
<dbReference type="Proteomes" id="UP000027142">
    <property type="component" value="Chromosome"/>
</dbReference>
<dbReference type="OrthoDB" id="9810850at2"/>
<dbReference type="GO" id="GO:0005886">
    <property type="term" value="C:plasma membrane"/>
    <property type="evidence" value="ECO:0007669"/>
    <property type="project" value="UniProtKB-SubCell"/>
</dbReference>
<feature type="domain" description="Heme-copper oxidase subunit III family profile" evidence="10">
    <location>
        <begin position="1"/>
        <end position="201"/>
    </location>
</feature>
<dbReference type="GO" id="GO:0019646">
    <property type="term" value="P:aerobic electron transport chain"/>
    <property type="evidence" value="ECO:0007669"/>
    <property type="project" value="UniProtKB-UniRule"/>
</dbReference>
<dbReference type="InterPro" id="IPR013833">
    <property type="entry name" value="Cyt_c_oxidase_su3_a-hlx"/>
</dbReference>
<evidence type="ECO:0000256" key="2">
    <source>
        <dbReference type="ARBA" id="ARBA00004651"/>
    </source>
</evidence>
<feature type="transmembrane region" description="Helical" evidence="9">
    <location>
        <begin position="66"/>
        <end position="85"/>
    </location>
</feature>
<evidence type="ECO:0000256" key="4">
    <source>
        <dbReference type="ARBA" id="ARBA00022475"/>
    </source>
</evidence>
<dbReference type="HOGENOM" id="CLU_044071_3_2_9"/>
<dbReference type="RefSeq" id="WP_038480469.1">
    <property type="nucleotide sequence ID" value="NZ_CP003923.1"/>
</dbReference>
<dbReference type="InterPro" id="IPR000298">
    <property type="entry name" value="Cyt_c_oxidase-like_su3"/>
</dbReference>
<dbReference type="PATRIC" id="fig|1246626.3.peg.2124"/>
<evidence type="ECO:0000256" key="1">
    <source>
        <dbReference type="ARBA" id="ARBA00000725"/>
    </source>
</evidence>
<dbReference type="InterPro" id="IPR014246">
    <property type="entry name" value="QoxC"/>
</dbReference>
<dbReference type="InterPro" id="IPR035973">
    <property type="entry name" value="Cyt_c_oxidase_su3-like_sf"/>
</dbReference>
<dbReference type="PANTHER" id="PTHR11403">
    <property type="entry name" value="CYTOCHROME C OXIDASE SUBUNIT III"/>
    <property type="match status" value="1"/>
</dbReference>
<keyword evidence="7 9" id="KW-0472">Membrane</keyword>
<organism evidence="11 12">
    <name type="scientific">Shouchella lehensis G1</name>
    <dbReference type="NCBI Taxonomy" id="1246626"/>
    <lineage>
        <taxon>Bacteria</taxon>
        <taxon>Bacillati</taxon>
        <taxon>Bacillota</taxon>
        <taxon>Bacilli</taxon>
        <taxon>Bacillales</taxon>
        <taxon>Bacillaceae</taxon>
        <taxon>Shouchella</taxon>
    </lineage>
</organism>
<dbReference type="STRING" id="1246626.BleG1_2124"/>
<evidence type="ECO:0000256" key="6">
    <source>
        <dbReference type="ARBA" id="ARBA00022989"/>
    </source>
</evidence>